<dbReference type="GO" id="GO:0032153">
    <property type="term" value="C:cell division site"/>
    <property type="evidence" value="ECO:0007669"/>
    <property type="project" value="TreeGrafter"/>
</dbReference>
<dbReference type="GO" id="GO:0005886">
    <property type="term" value="C:plasma membrane"/>
    <property type="evidence" value="ECO:0007669"/>
    <property type="project" value="TreeGrafter"/>
</dbReference>
<comment type="subcellular location">
    <subcellularLocation>
        <location evidence="1">Membrane</location>
        <topology evidence="1">Multi-pass membrane protein</topology>
    </subcellularLocation>
</comment>
<dbReference type="Pfam" id="PF01098">
    <property type="entry name" value="FTSW_RODA_SPOVE"/>
    <property type="match status" value="1"/>
</dbReference>
<gene>
    <name evidence="7" type="ORF">SDC9_163891</name>
</gene>
<keyword evidence="5 6" id="KW-0472">Membrane</keyword>
<organism evidence="7">
    <name type="scientific">bioreactor metagenome</name>
    <dbReference type="NCBI Taxonomy" id="1076179"/>
    <lineage>
        <taxon>unclassified sequences</taxon>
        <taxon>metagenomes</taxon>
        <taxon>ecological metagenomes</taxon>
    </lineage>
</organism>
<feature type="transmembrane region" description="Helical" evidence="6">
    <location>
        <begin position="28"/>
        <end position="45"/>
    </location>
</feature>
<dbReference type="GO" id="GO:0051301">
    <property type="term" value="P:cell division"/>
    <property type="evidence" value="ECO:0007669"/>
    <property type="project" value="InterPro"/>
</dbReference>
<name>A0A645FS36_9ZZZZ</name>
<dbReference type="PANTHER" id="PTHR30474">
    <property type="entry name" value="CELL CYCLE PROTEIN"/>
    <property type="match status" value="1"/>
</dbReference>
<keyword evidence="2 6" id="KW-0812">Transmembrane</keyword>
<protein>
    <submittedName>
        <fullName evidence="7">Uncharacterized protein</fullName>
    </submittedName>
</protein>
<accession>A0A645FS36</accession>
<proteinExistence type="predicted"/>
<keyword evidence="4 6" id="KW-1133">Transmembrane helix</keyword>
<dbReference type="GO" id="GO:0015648">
    <property type="term" value="F:lipid-linked peptidoglycan transporter activity"/>
    <property type="evidence" value="ECO:0007669"/>
    <property type="project" value="TreeGrafter"/>
</dbReference>
<evidence type="ECO:0000256" key="3">
    <source>
        <dbReference type="ARBA" id="ARBA00022960"/>
    </source>
</evidence>
<comment type="caution">
    <text evidence="7">The sequence shown here is derived from an EMBL/GenBank/DDBJ whole genome shotgun (WGS) entry which is preliminary data.</text>
</comment>
<reference evidence="7" key="1">
    <citation type="submission" date="2019-08" db="EMBL/GenBank/DDBJ databases">
        <authorList>
            <person name="Kucharzyk K."/>
            <person name="Murdoch R.W."/>
            <person name="Higgins S."/>
            <person name="Loffler F."/>
        </authorList>
    </citation>
    <scope>NUCLEOTIDE SEQUENCE</scope>
</reference>
<keyword evidence="3" id="KW-0133">Cell shape</keyword>
<dbReference type="PANTHER" id="PTHR30474:SF1">
    <property type="entry name" value="PEPTIDOGLYCAN GLYCOSYLTRANSFERASE MRDB"/>
    <property type="match status" value="1"/>
</dbReference>
<evidence type="ECO:0000256" key="1">
    <source>
        <dbReference type="ARBA" id="ARBA00004141"/>
    </source>
</evidence>
<evidence type="ECO:0000256" key="4">
    <source>
        <dbReference type="ARBA" id="ARBA00022989"/>
    </source>
</evidence>
<evidence type="ECO:0000256" key="5">
    <source>
        <dbReference type="ARBA" id="ARBA00023136"/>
    </source>
</evidence>
<sequence>MTYGKAFGGGIMPITGIPLPFVSYGRSALLANMIAMGMVINVGVYKDPLMF</sequence>
<dbReference type="AlphaFoldDB" id="A0A645FS36"/>
<evidence type="ECO:0000256" key="6">
    <source>
        <dbReference type="SAM" id="Phobius"/>
    </source>
</evidence>
<dbReference type="GO" id="GO:0008360">
    <property type="term" value="P:regulation of cell shape"/>
    <property type="evidence" value="ECO:0007669"/>
    <property type="project" value="UniProtKB-KW"/>
</dbReference>
<evidence type="ECO:0000313" key="7">
    <source>
        <dbReference type="EMBL" id="MPN16546.1"/>
    </source>
</evidence>
<dbReference type="InterPro" id="IPR001182">
    <property type="entry name" value="FtsW/RodA"/>
</dbReference>
<evidence type="ECO:0000256" key="2">
    <source>
        <dbReference type="ARBA" id="ARBA00022692"/>
    </source>
</evidence>
<dbReference type="EMBL" id="VSSQ01063517">
    <property type="protein sequence ID" value="MPN16546.1"/>
    <property type="molecule type" value="Genomic_DNA"/>
</dbReference>